<gene>
    <name evidence="4" type="ORF">F0L68_25515</name>
</gene>
<evidence type="ECO:0000256" key="2">
    <source>
        <dbReference type="SAM" id="SignalP"/>
    </source>
</evidence>
<dbReference type="EMBL" id="VUOB01000047">
    <property type="protein sequence ID" value="KAA2257135.1"/>
    <property type="molecule type" value="Genomic_DNA"/>
</dbReference>
<feature type="signal peptide" evidence="2">
    <location>
        <begin position="1"/>
        <end position="21"/>
    </location>
</feature>
<dbReference type="OrthoDB" id="4266126at2"/>
<evidence type="ECO:0000313" key="4">
    <source>
        <dbReference type="EMBL" id="KAA2257135.1"/>
    </source>
</evidence>
<proteinExistence type="predicted"/>
<keyword evidence="2" id="KW-0732">Signal</keyword>
<reference evidence="4 5" key="1">
    <citation type="submission" date="2019-09" db="EMBL/GenBank/DDBJ databases">
        <title>Goodfellowia gen. nov., a new genus of the Pseudonocardineae related to Actinoalloteichus, containing Goodfellowia coeruleoviolacea gen. nov., comb. nov. gen. nov., comb. nov.</title>
        <authorList>
            <person name="Labeda D."/>
        </authorList>
    </citation>
    <scope>NUCLEOTIDE SEQUENCE [LARGE SCALE GENOMIC DNA]</scope>
    <source>
        <strain evidence="4 5">AN110305</strain>
    </source>
</reference>
<comment type="caution">
    <text evidence="4">The sequence shown here is derived from an EMBL/GenBank/DDBJ whole genome shotgun (WGS) entry which is preliminary data.</text>
</comment>
<name>A0A5B2X1Q4_9PSEU</name>
<evidence type="ECO:0000259" key="3">
    <source>
        <dbReference type="Pfam" id="PF13845"/>
    </source>
</evidence>
<evidence type="ECO:0000256" key="1">
    <source>
        <dbReference type="SAM" id="MobiDB-lite"/>
    </source>
</evidence>
<dbReference type="Pfam" id="PF13845">
    <property type="entry name" value="Septum_form"/>
    <property type="match status" value="1"/>
</dbReference>
<sequence>MVMLGAVAGAFALLASSTLTSWPMQGGSLHAEDASRGVNIAYAATAGQCLAWSKPDLSDATKVGCDAEHMFEVTGTADVSAKYGKDAKFPDATLWQKIGQDSCTDTSTKYLAGKLDPFGRYGIGALKPGSDRWQSGNRTLQCGLQVIGPSGSLFATVGSAKQQDQSDVHEVGTCLGIQGKTVSDPVECSQPHSWEIVGLVDLGQQFPDYPSVDKQDAALADQCGKLAADYTGGMDLKAKKLGVAWDNRAQESWAAGSHRVNCKIGSMEPDGSGLVAVTGSVRNPGAPPLTTSAKPRQTPVKPQQEPTGDPMHPMESGQSSAPPATSGSAPPSSGSASSPAPTSSSSVTPTSRS</sequence>
<feature type="domain" description="Septum formation-related" evidence="3">
    <location>
        <begin position="46"/>
        <end position="262"/>
    </location>
</feature>
<dbReference type="InterPro" id="IPR026004">
    <property type="entry name" value="Septum_form"/>
</dbReference>
<reference evidence="4 5" key="2">
    <citation type="submission" date="2019-09" db="EMBL/GenBank/DDBJ databases">
        <authorList>
            <person name="Jin C."/>
        </authorList>
    </citation>
    <scope>NUCLEOTIDE SEQUENCE [LARGE SCALE GENOMIC DNA]</scope>
    <source>
        <strain evidence="4 5">AN110305</strain>
    </source>
</reference>
<keyword evidence="5" id="KW-1185">Reference proteome</keyword>
<feature type="chain" id="PRO_5038634518" description="Septum formation-related domain-containing protein" evidence="2">
    <location>
        <begin position="22"/>
        <end position="353"/>
    </location>
</feature>
<protein>
    <recommendedName>
        <fullName evidence="3">Septum formation-related domain-containing protein</fullName>
    </recommendedName>
</protein>
<dbReference type="AlphaFoldDB" id="A0A5B2X1Q4"/>
<feature type="region of interest" description="Disordered" evidence="1">
    <location>
        <begin position="273"/>
        <end position="353"/>
    </location>
</feature>
<dbReference type="Proteomes" id="UP000323454">
    <property type="component" value="Unassembled WGS sequence"/>
</dbReference>
<feature type="compositionally biased region" description="Polar residues" evidence="1">
    <location>
        <begin position="289"/>
        <end position="306"/>
    </location>
</feature>
<feature type="compositionally biased region" description="Low complexity" evidence="1">
    <location>
        <begin position="316"/>
        <end position="353"/>
    </location>
</feature>
<accession>A0A5B2X1Q4</accession>
<organism evidence="4 5">
    <name type="scientific">Solihabitans fulvus</name>
    <dbReference type="NCBI Taxonomy" id="1892852"/>
    <lineage>
        <taxon>Bacteria</taxon>
        <taxon>Bacillati</taxon>
        <taxon>Actinomycetota</taxon>
        <taxon>Actinomycetes</taxon>
        <taxon>Pseudonocardiales</taxon>
        <taxon>Pseudonocardiaceae</taxon>
        <taxon>Solihabitans</taxon>
    </lineage>
</organism>
<evidence type="ECO:0000313" key="5">
    <source>
        <dbReference type="Proteomes" id="UP000323454"/>
    </source>
</evidence>